<reference evidence="1 2" key="1">
    <citation type="submission" date="2019-04" db="EMBL/GenBank/DDBJ databases">
        <title>Genomic characterization of Staphylococcus petrasii strains.</title>
        <authorList>
            <person name="Vrbovska V."/>
            <person name="Kovarovic V."/>
            <person name="Maslanova I."/>
            <person name="Indrakova A."/>
            <person name="Petras P."/>
            <person name="Sedo O."/>
            <person name="Svec P."/>
            <person name="Fisarova L."/>
            <person name="Sedlacek I."/>
            <person name="Doskar J."/>
            <person name="Pantucek R."/>
        </authorList>
    </citation>
    <scope>NUCLEOTIDE SEQUENCE [LARGE SCALE GENOMIC DNA]</scope>
    <source>
        <strain evidence="1 2">CCM 8421</strain>
    </source>
</reference>
<dbReference type="Proteomes" id="UP000298482">
    <property type="component" value="Unassembled WGS sequence"/>
</dbReference>
<accession>A0ABY2KGB0</accession>
<name>A0ABY2KGB0_9STAP</name>
<gene>
    <name evidence="1" type="primary">asp1</name>
    <name evidence="1" type="ORF">E2556_01800</name>
</gene>
<sequence>MKQFIPAWYDSTYWWNSTVQPFYSKRRTTEFDDMVSLMSMHIQNEESFQALILNYNPMLRLFLHRHQLYEMSYWSLFDDIQGAQQCTPQAIDYRDLDWSEDTEFVYTPFQVIAITSPNAYSKVIFSQEGYLLWIEDYEFHQRQRKFIFDDRGFISAIDIYENNHEIPHHRIYLNVSGNAIMTQDFNTQKIIIHSDFDNHFRKTEYKTMDDLIHEKLLDYNQSYLEENDKIIVAADKRHDALISQTFKPKNICFSVFKPRNQEMDDELLNSITKAQQCLIDTLENERKVKAYLDNHVQNQPFNYMRVTPFDAQVLPNISSQLYDTNIGVWIDDLLEQELKDIMSHLKRYLYQHEHTRIHVLTRLNNNEVPPWLKDEITRLNDSFNTENEELSPEVRDILESELQTTEVIKVISVPFEEDLMKAISQLRVVIDLNQEPDLYLQISSISAGVPQINLRQTDYVEHELNGLIIETYEQLGIALDFFLINLKNWNYSFAHSIKLSHAFSSQFIIQQLDYLIAGEYDGT</sequence>
<dbReference type="EMBL" id="SRJF01000001">
    <property type="protein sequence ID" value="TGA81074.1"/>
    <property type="molecule type" value="Genomic_DNA"/>
</dbReference>
<dbReference type="Pfam" id="PF16993">
    <property type="entry name" value="Asp1"/>
    <property type="match status" value="1"/>
</dbReference>
<proteinExistence type="predicted"/>
<comment type="caution">
    <text evidence="1">The sequence shown here is derived from an EMBL/GenBank/DDBJ whole genome shotgun (WGS) entry which is preliminary data.</text>
</comment>
<dbReference type="RefSeq" id="WP_103329636.1">
    <property type="nucleotide sequence ID" value="NZ_PPRD01000074.1"/>
</dbReference>
<organism evidence="1 2">
    <name type="scientific">Staphylococcus croceilyticus</name>
    <dbReference type="NCBI Taxonomy" id="319942"/>
    <lineage>
        <taxon>Bacteria</taxon>
        <taxon>Bacillati</taxon>
        <taxon>Bacillota</taxon>
        <taxon>Bacilli</taxon>
        <taxon>Bacillales</taxon>
        <taxon>Staphylococcaceae</taxon>
        <taxon>Staphylococcus</taxon>
    </lineage>
</organism>
<protein>
    <submittedName>
        <fullName evidence="1">Accessory Sec system protein Asp1</fullName>
    </submittedName>
</protein>
<keyword evidence="2" id="KW-1185">Reference proteome</keyword>
<dbReference type="NCBIfam" id="TIGR03713">
    <property type="entry name" value="acc_sec_asp1"/>
    <property type="match status" value="1"/>
</dbReference>
<evidence type="ECO:0000313" key="2">
    <source>
        <dbReference type="Proteomes" id="UP000298482"/>
    </source>
</evidence>
<evidence type="ECO:0000313" key="1">
    <source>
        <dbReference type="EMBL" id="TGA81074.1"/>
    </source>
</evidence>
<dbReference type="InterPro" id="IPR022372">
    <property type="entry name" value="Accessory_SS_Asp1"/>
</dbReference>